<evidence type="ECO:0000259" key="5">
    <source>
        <dbReference type="PROSITE" id="PS50977"/>
    </source>
</evidence>
<accession>A0A2T4UPI1</accession>
<protein>
    <submittedName>
        <fullName evidence="6">TetR family transcriptional regulator</fullName>
    </submittedName>
</protein>
<keyword evidence="1" id="KW-0805">Transcription regulation</keyword>
<dbReference type="PANTHER" id="PTHR30055">
    <property type="entry name" value="HTH-TYPE TRANSCRIPTIONAL REGULATOR RUTR"/>
    <property type="match status" value="1"/>
</dbReference>
<keyword evidence="2 4" id="KW-0238">DNA-binding</keyword>
<dbReference type="Gene3D" id="1.10.357.10">
    <property type="entry name" value="Tetracycline Repressor, domain 2"/>
    <property type="match status" value="1"/>
</dbReference>
<dbReference type="SUPFAM" id="SSF46689">
    <property type="entry name" value="Homeodomain-like"/>
    <property type="match status" value="1"/>
</dbReference>
<evidence type="ECO:0000256" key="2">
    <source>
        <dbReference type="ARBA" id="ARBA00023125"/>
    </source>
</evidence>
<feature type="domain" description="HTH tetR-type" evidence="5">
    <location>
        <begin position="4"/>
        <end position="64"/>
    </location>
</feature>
<dbReference type="InterPro" id="IPR001647">
    <property type="entry name" value="HTH_TetR"/>
</dbReference>
<dbReference type="Gene3D" id="1.10.10.60">
    <property type="entry name" value="Homeodomain-like"/>
    <property type="match status" value="1"/>
</dbReference>
<proteinExistence type="predicted"/>
<evidence type="ECO:0000313" key="7">
    <source>
        <dbReference type="Proteomes" id="UP000241085"/>
    </source>
</evidence>
<dbReference type="GO" id="GO:0003700">
    <property type="term" value="F:DNA-binding transcription factor activity"/>
    <property type="evidence" value="ECO:0007669"/>
    <property type="project" value="TreeGrafter"/>
</dbReference>
<dbReference type="EMBL" id="PZPL01000001">
    <property type="protein sequence ID" value="PTL71438.1"/>
    <property type="molecule type" value="Genomic_DNA"/>
</dbReference>
<organism evidence="6 7">
    <name type="scientific">Rathayibacter caricis DSM 15933</name>
    <dbReference type="NCBI Taxonomy" id="1328867"/>
    <lineage>
        <taxon>Bacteria</taxon>
        <taxon>Bacillati</taxon>
        <taxon>Actinomycetota</taxon>
        <taxon>Actinomycetes</taxon>
        <taxon>Micrococcales</taxon>
        <taxon>Microbacteriaceae</taxon>
        <taxon>Rathayibacter</taxon>
    </lineage>
</organism>
<dbReference type="Proteomes" id="UP000241085">
    <property type="component" value="Unassembled WGS sequence"/>
</dbReference>
<dbReference type="Pfam" id="PF16859">
    <property type="entry name" value="TetR_C_11"/>
    <property type="match status" value="1"/>
</dbReference>
<dbReference type="GO" id="GO:0000976">
    <property type="term" value="F:transcription cis-regulatory region binding"/>
    <property type="evidence" value="ECO:0007669"/>
    <property type="project" value="TreeGrafter"/>
</dbReference>
<name>A0A2T4UPI1_9MICO</name>
<reference evidence="6 7" key="1">
    <citation type="submission" date="2018-03" db="EMBL/GenBank/DDBJ databases">
        <title>Bacteriophage NCPPB3778 and a type I-E CRISPR drive the evolution of the US Biological Select Agent, Rathayibacter toxicus.</title>
        <authorList>
            <person name="Davis E.W.II."/>
            <person name="Tabima J.F."/>
            <person name="Weisberg A.J."/>
            <person name="Dantas Lopes L."/>
            <person name="Wiseman M.S."/>
            <person name="Wiseman M.S."/>
            <person name="Pupko T."/>
            <person name="Belcher M.S."/>
            <person name="Sechler A.J."/>
            <person name="Tancos M.A."/>
            <person name="Schroeder B.K."/>
            <person name="Murray T.D."/>
            <person name="Luster D.G."/>
            <person name="Schneider W.L."/>
            <person name="Rogers E."/>
            <person name="Andreote F.D."/>
            <person name="Grunwald N.J."/>
            <person name="Putnam M.L."/>
            <person name="Chang J.H."/>
        </authorList>
    </citation>
    <scope>NUCLEOTIDE SEQUENCE [LARGE SCALE GENOMIC DNA]</scope>
    <source>
        <strain evidence="6 7">DSM 15933</strain>
    </source>
</reference>
<keyword evidence="7" id="KW-1185">Reference proteome</keyword>
<sequence>MASKRTRARVHEAVLDLVGDRGVARLTMEGVAVHAGVGKQTLYRSWPSTAAILFDALLARSETTEGAVAVPDSGELREDLLLLLEGTVHELTSPATEPLLRAVTAAIQTDLDLAGEYRERLLDPQMAAIARRFEQAGAEDPAAAAELLVGPVLHRWLLRSGALDRGWQEQHVDRTLLGARMTSPATRPLDVP</sequence>
<evidence type="ECO:0000256" key="3">
    <source>
        <dbReference type="ARBA" id="ARBA00023163"/>
    </source>
</evidence>
<dbReference type="PROSITE" id="PS50977">
    <property type="entry name" value="HTH_TETR_2"/>
    <property type="match status" value="1"/>
</dbReference>
<keyword evidence="3" id="KW-0804">Transcription</keyword>
<evidence type="ECO:0000256" key="4">
    <source>
        <dbReference type="PROSITE-ProRule" id="PRU00335"/>
    </source>
</evidence>
<comment type="caution">
    <text evidence="6">The sequence shown here is derived from an EMBL/GenBank/DDBJ whole genome shotgun (WGS) entry which is preliminary data.</text>
</comment>
<dbReference type="RefSeq" id="WP_107573317.1">
    <property type="nucleotide sequence ID" value="NZ_PZPL01000001.1"/>
</dbReference>
<evidence type="ECO:0000313" key="6">
    <source>
        <dbReference type="EMBL" id="PTL71438.1"/>
    </source>
</evidence>
<dbReference type="InterPro" id="IPR036271">
    <property type="entry name" value="Tet_transcr_reg_TetR-rel_C_sf"/>
</dbReference>
<dbReference type="InterPro" id="IPR050109">
    <property type="entry name" value="HTH-type_TetR-like_transc_reg"/>
</dbReference>
<feature type="DNA-binding region" description="H-T-H motif" evidence="4">
    <location>
        <begin position="27"/>
        <end position="46"/>
    </location>
</feature>
<dbReference type="InterPro" id="IPR009057">
    <property type="entry name" value="Homeodomain-like_sf"/>
</dbReference>
<dbReference type="AlphaFoldDB" id="A0A2T4UPI1"/>
<gene>
    <name evidence="6" type="ORF">C1I63_00250</name>
</gene>
<dbReference type="SUPFAM" id="SSF48498">
    <property type="entry name" value="Tetracyclin repressor-like, C-terminal domain"/>
    <property type="match status" value="1"/>
</dbReference>
<dbReference type="Pfam" id="PF00440">
    <property type="entry name" value="TetR_N"/>
    <property type="match status" value="1"/>
</dbReference>
<dbReference type="PANTHER" id="PTHR30055:SF148">
    <property type="entry name" value="TETR-FAMILY TRANSCRIPTIONAL REGULATOR"/>
    <property type="match status" value="1"/>
</dbReference>
<evidence type="ECO:0000256" key="1">
    <source>
        <dbReference type="ARBA" id="ARBA00023015"/>
    </source>
</evidence>
<dbReference type="InterPro" id="IPR011075">
    <property type="entry name" value="TetR_C"/>
</dbReference>